<proteinExistence type="predicted"/>
<sequence>MEEANINIIRGSLKFLIVASMNANRNSEVEITLKFIQSIPTKNESAMYIID</sequence>
<dbReference type="RefSeq" id="WP_170080842.1">
    <property type="nucleotide sequence ID" value="NZ_CP031271.1"/>
</dbReference>
<evidence type="ECO:0000313" key="1">
    <source>
        <dbReference type="EMBL" id="BBD92365.1"/>
    </source>
</evidence>
<keyword evidence="2" id="KW-1185">Reference proteome</keyword>
<dbReference type="EMBL" id="AP018586">
    <property type="protein sequence ID" value="BBD92365.1"/>
    <property type="molecule type" value="Genomic_DNA"/>
</dbReference>
<name>A0ABN5W445_9STAP</name>
<protein>
    <submittedName>
        <fullName evidence="1">Hypothethical protein</fullName>
    </submittedName>
</protein>
<reference evidence="1 2" key="1">
    <citation type="submission" date="2018-05" db="EMBL/GenBank/DDBJ databases">
        <title>Complete genome sequencing of three human clinical isolates of Staphylococcus caprae reveals virulence factors similar to those of S. epidermidis and S. capitis.</title>
        <authorList>
            <person name="Watanabe S."/>
            <person name="Cui L."/>
        </authorList>
    </citation>
    <scope>NUCLEOTIDE SEQUENCE [LARGE SCALE GENOMIC DNA]</scope>
    <source>
        <strain evidence="1 2">JMUB590</strain>
    </source>
</reference>
<organism evidence="1 2">
    <name type="scientific">Staphylococcus caprae</name>
    <dbReference type="NCBI Taxonomy" id="29380"/>
    <lineage>
        <taxon>Bacteria</taxon>
        <taxon>Bacillati</taxon>
        <taxon>Bacillota</taxon>
        <taxon>Bacilli</taxon>
        <taxon>Bacillales</taxon>
        <taxon>Staphylococcaceae</taxon>
        <taxon>Staphylococcus</taxon>
    </lineage>
</organism>
<accession>A0ABN5W445</accession>
<evidence type="ECO:0000313" key="2">
    <source>
        <dbReference type="Proteomes" id="UP000274772"/>
    </source>
</evidence>
<gene>
    <name evidence="1" type="ORF">JMUB590_1307</name>
</gene>
<dbReference type="Proteomes" id="UP000274772">
    <property type="component" value="Chromosome"/>
</dbReference>